<protein>
    <submittedName>
        <fullName evidence="5">Universal stress protein</fullName>
    </submittedName>
</protein>
<dbReference type="AlphaFoldDB" id="A0A161SF11"/>
<proteinExistence type="inferred from homology"/>
<comment type="similarity">
    <text evidence="1">Belongs to the universal stress protein A family.</text>
</comment>
<dbReference type="EMBL" id="LQQU01000003">
    <property type="protein sequence ID" value="KZE35173.1"/>
    <property type="molecule type" value="Genomic_DNA"/>
</dbReference>
<dbReference type="PANTHER" id="PTHR46268">
    <property type="entry name" value="STRESS RESPONSE PROTEIN NHAX"/>
    <property type="match status" value="1"/>
</dbReference>
<evidence type="ECO:0000256" key="1">
    <source>
        <dbReference type="ARBA" id="ARBA00008791"/>
    </source>
</evidence>
<accession>A0A161SF11</accession>
<evidence type="ECO:0000256" key="2">
    <source>
        <dbReference type="ARBA" id="ARBA00022741"/>
    </source>
</evidence>
<dbReference type="STRING" id="1452487.AVW16_05225"/>
<dbReference type="RefSeq" id="WP_066609648.1">
    <property type="nucleotide sequence ID" value="NZ_LQQU01000003.1"/>
</dbReference>
<comment type="caution">
    <text evidence="5">The sequence shown here is derived from an EMBL/GenBank/DDBJ whole genome shotgun (WGS) entry which is preliminary data.</text>
</comment>
<name>A0A161SF11_9NEIS</name>
<keyword evidence="3" id="KW-0067">ATP-binding</keyword>
<dbReference type="InterPro" id="IPR006015">
    <property type="entry name" value="Universal_stress_UspA"/>
</dbReference>
<gene>
    <name evidence="5" type="ORF">AVW16_05225</name>
</gene>
<feature type="domain" description="UspA" evidence="4">
    <location>
        <begin position="4"/>
        <end position="146"/>
    </location>
</feature>
<evidence type="ECO:0000313" key="6">
    <source>
        <dbReference type="Proteomes" id="UP000076625"/>
    </source>
</evidence>
<evidence type="ECO:0000256" key="3">
    <source>
        <dbReference type="ARBA" id="ARBA00022840"/>
    </source>
</evidence>
<dbReference type="OrthoDB" id="8547832at2"/>
<dbReference type="CDD" id="cd00293">
    <property type="entry name" value="USP-like"/>
    <property type="match status" value="2"/>
</dbReference>
<dbReference type="InterPro" id="IPR006016">
    <property type="entry name" value="UspA"/>
</dbReference>
<keyword evidence="6" id="KW-1185">Reference proteome</keyword>
<sequence>MTAIRHLLAATDLSAPARHAAQRAALLARERGATLELLHIASTAPLDKLRRLVGELPGGVEDRVLDALRHDVLLLAEELHVRYGVAAGVRIANGAIPQEIHEAARKTGTDLVVLGARGASFMRHLLLGSTAERMVRKIRHPMLVVKQPPHDAYRRVLVPVDFSASSLPALRLARAVAPAAHIVLLHAFDVPFEGKLRLAGVDDGAIGHYRTAARQDALQKMARLADAAGLAPGEATPTVLHGDAWLRILEQEQEQDCDLIAMGKHGESMLEDMLLGSVTRHVLANAQSDILVSVAGG</sequence>
<organism evidence="5 6">
    <name type="scientific">Crenobacter luteus</name>
    <dbReference type="NCBI Taxonomy" id="1452487"/>
    <lineage>
        <taxon>Bacteria</taxon>
        <taxon>Pseudomonadati</taxon>
        <taxon>Pseudomonadota</taxon>
        <taxon>Betaproteobacteria</taxon>
        <taxon>Neisseriales</taxon>
        <taxon>Neisseriaceae</taxon>
        <taxon>Crenobacter</taxon>
    </lineage>
</organism>
<evidence type="ECO:0000259" key="4">
    <source>
        <dbReference type="Pfam" id="PF00582"/>
    </source>
</evidence>
<dbReference type="Gene3D" id="3.40.50.620">
    <property type="entry name" value="HUPs"/>
    <property type="match status" value="2"/>
</dbReference>
<feature type="domain" description="UspA" evidence="4">
    <location>
        <begin position="153"/>
        <end position="292"/>
    </location>
</feature>
<dbReference type="Proteomes" id="UP000076625">
    <property type="component" value="Unassembled WGS sequence"/>
</dbReference>
<dbReference type="PRINTS" id="PR01438">
    <property type="entry name" value="UNVRSLSTRESS"/>
</dbReference>
<dbReference type="GO" id="GO:0005524">
    <property type="term" value="F:ATP binding"/>
    <property type="evidence" value="ECO:0007669"/>
    <property type="project" value="UniProtKB-KW"/>
</dbReference>
<dbReference type="PANTHER" id="PTHR46268:SF27">
    <property type="entry name" value="UNIVERSAL STRESS PROTEIN RV2623"/>
    <property type="match status" value="1"/>
</dbReference>
<reference evidence="6" key="1">
    <citation type="submission" date="2016-01" db="EMBL/GenBank/DDBJ databases">
        <title>Draft genome of Chromobacterium sp. F49.</title>
        <authorList>
            <person name="Hong K.W."/>
        </authorList>
    </citation>
    <scope>NUCLEOTIDE SEQUENCE [LARGE SCALE GENOMIC DNA]</scope>
    <source>
        <strain evidence="6">CN10</strain>
    </source>
</reference>
<dbReference type="SUPFAM" id="SSF52402">
    <property type="entry name" value="Adenine nucleotide alpha hydrolases-like"/>
    <property type="match status" value="2"/>
</dbReference>
<dbReference type="InterPro" id="IPR014729">
    <property type="entry name" value="Rossmann-like_a/b/a_fold"/>
</dbReference>
<keyword evidence="2" id="KW-0547">Nucleotide-binding</keyword>
<evidence type="ECO:0000313" key="5">
    <source>
        <dbReference type="EMBL" id="KZE35173.1"/>
    </source>
</evidence>
<dbReference type="Pfam" id="PF00582">
    <property type="entry name" value="Usp"/>
    <property type="match status" value="2"/>
</dbReference>